<gene>
    <name evidence="5" type="ORF">M9Y10_019731</name>
</gene>
<organism evidence="5 6">
    <name type="scientific">Tritrichomonas musculus</name>
    <dbReference type="NCBI Taxonomy" id="1915356"/>
    <lineage>
        <taxon>Eukaryota</taxon>
        <taxon>Metamonada</taxon>
        <taxon>Parabasalia</taxon>
        <taxon>Tritrichomonadida</taxon>
        <taxon>Tritrichomonadidae</taxon>
        <taxon>Tritrichomonas</taxon>
    </lineage>
</organism>
<keyword evidence="3" id="KW-0548">Nucleotidyltransferase</keyword>
<evidence type="ECO:0000256" key="3">
    <source>
        <dbReference type="ARBA" id="ARBA00022695"/>
    </source>
</evidence>
<evidence type="ECO:0000256" key="1">
    <source>
        <dbReference type="ARBA" id="ARBA00022676"/>
    </source>
</evidence>
<evidence type="ECO:0000313" key="6">
    <source>
        <dbReference type="Proteomes" id="UP001470230"/>
    </source>
</evidence>
<reference evidence="5 6" key="1">
    <citation type="submission" date="2024-04" db="EMBL/GenBank/DDBJ databases">
        <title>Tritrichomonas musculus Genome.</title>
        <authorList>
            <person name="Alves-Ferreira E."/>
            <person name="Grigg M."/>
            <person name="Lorenzi H."/>
            <person name="Galac M."/>
        </authorList>
    </citation>
    <scope>NUCLEOTIDE SEQUENCE [LARGE SCALE GENOMIC DNA]</scope>
    <source>
        <strain evidence="5 6">EAF2021</strain>
    </source>
</reference>
<keyword evidence="2" id="KW-0808">Transferase</keyword>
<sequence length="128" mass="14679">MLKAGYNELQSKKALSNCQDNLEKSIHLLRTGEYEFSKEEMKDSNLVKYDENPLIYLILGIVDKIFDLQDHCSICGDPIPRCLKPTSCEKKICYTQFSSIGFGASVIQEIKRDTKVADLLFFFSYTTF</sequence>
<keyword evidence="6" id="KW-1185">Reference proteome</keyword>
<dbReference type="PANTHER" id="PTHR21328">
    <property type="entry name" value="POLY ADP-RIBOSE POLYMERASE FAMILY, MEMBER PARP"/>
    <property type="match status" value="1"/>
</dbReference>
<keyword evidence="4" id="KW-0520">NAD</keyword>
<evidence type="ECO:0000313" key="5">
    <source>
        <dbReference type="EMBL" id="KAK8847148.1"/>
    </source>
</evidence>
<accession>A0ABR2HH71</accession>
<protein>
    <submittedName>
        <fullName evidence="5">Poly [ADP-ribose] polymerase 6</fullName>
    </submittedName>
</protein>
<dbReference type="Proteomes" id="UP001470230">
    <property type="component" value="Unassembled WGS sequence"/>
</dbReference>
<proteinExistence type="predicted"/>
<comment type="caution">
    <text evidence="5">The sequence shown here is derived from an EMBL/GenBank/DDBJ whole genome shotgun (WGS) entry which is preliminary data.</text>
</comment>
<dbReference type="EMBL" id="JAPFFF010000028">
    <property type="protein sequence ID" value="KAK8847148.1"/>
    <property type="molecule type" value="Genomic_DNA"/>
</dbReference>
<keyword evidence="1" id="KW-0328">Glycosyltransferase</keyword>
<evidence type="ECO:0000256" key="2">
    <source>
        <dbReference type="ARBA" id="ARBA00022679"/>
    </source>
</evidence>
<dbReference type="InterPro" id="IPR051838">
    <property type="entry name" value="ARTD_PARP"/>
</dbReference>
<evidence type="ECO:0000256" key="4">
    <source>
        <dbReference type="ARBA" id="ARBA00023027"/>
    </source>
</evidence>
<name>A0ABR2HH71_9EUKA</name>